<evidence type="ECO:0000313" key="3">
    <source>
        <dbReference type="EMBL" id="EOA95605.1"/>
    </source>
</evidence>
<accession>R0JEB0</accession>
<evidence type="ECO:0000256" key="2">
    <source>
        <dbReference type="SAM" id="Phobius"/>
    </source>
</evidence>
<reference evidence="4" key="1">
    <citation type="journal article" date="2013" name="Nat. Genet.">
        <title>The duck genome and transcriptome provide insight into an avian influenza virus reservoir species.</title>
        <authorList>
            <person name="Huang Y."/>
            <person name="Li Y."/>
            <person name="Burt D.W."/>
            <person name="Chen H."/>
            <person name="Zhang Y."/>
            <person name="Qian W."/>
            <person name="Kim H."/>
            <person name="Gan S."/>
            <person name="Zhao Y."/>
            <person name="Li J."/>
            <person name="Yi K."/>
            <person name="Feng H."/>
            <person name="Zhu P."/>
            <person name="Li B."/>
            <person name="Liu Q."/>
            <person name="Fairley S."/>
            <person name="Magor K.E."/>
            <person name="Du Z."/>
            <person name="Hu X."/>
            <person name="Goodman L."/>
            <person name="Tafer H."/>
            <person name="Vignal A."/>
            <person name="Lee T."/>
            <person name="Kim K.W."/>
            <person name="Sheng Z."/>
            <person name="An Y."/>
            <person name="Searle S."/>
            <person name="Herrero J."/>
            <person name="Groenen M.A."/>
            <person name="Crooijmans R.P."/>
            <person name="Faraut T."/>
            <person name="Cai Q."/>
            <person name="Webster R.G."/>
            <person name="Aldridge J.R."/>
            <person name="Warren W.C."/>
            <person name="Bartschat S."/>
            <person name="Kehr S."/>
            <person name="Marz M."/>
            <person name="Stadler P.F."/>
            <person name="Smith J."/>
            <person name="Kraus R.H."/>
            <person name="Zhao Y."/>
            <person name="Ren L."/>
            <person name="Fei J."/>
            <person name="Morisson M."/>
            <person name="Kaiser P."/>
            <person name="Griffin D.K."/>
            <person name="Rao M."/>
            <person name="Pitel F."/>
            <person name="Wang J."/>
            <person name="Li N."/>
        </authorList>
    </citation>
    <scope>NUCLEOTIDE SEQUENCE [LARGE SCALE GENOMIC DNA]</scope>
</reference>
<protein>
    <submittedName>
        <fullName evidence="3">FERM, RhoGEF and pleckstrin domain-containing protein 1</fullName>
    </submittedName>
</protein>
<evidence type="ECO:0000256" key="1">
    <source>
        <dbReference type="SAM" id="MobiDB-lite"/>
    </source>
</evidence>
<sequence length="881" mass="95373">MVEIPAGCLDVLQIVLRVRATVVFSLGRGKCGQLLPSLSLIGISFFVCVFLFRIHWLAGQANVSDAAFERGELAVVLAMAAITRQGRHRAPPPTATSGAGQACTCTSWGNHKNPKVWQAPLPSGGDGHGLVVTGEACEEVQACSARKGSWEILVIHTSEVFVCPGGLYTEHTIETEASQGHCGFNVTCLDRRLPWVHDAERRPLRFGAAGPWGGFVECAVHGEKYVETLFGLSFSNAIKCTCSGTVLNTEPRNDIKLSPILAFVQILLMLFWLFPDFLRPVLTVLDPPVGLRQAPHPTADLVPKGNQISRPFNWGHLTPLQLSCFTEPSAQWQLQKDQGRYKKRVSLNMGETEQRPTAGSRLGAQENAGISTLEHGQKPPMTPPGKLVSIKIQMLDDTQETFDVPVRMRTSGRLKIVEAFDVPAERGAWCWQGSGQPGAGGSTGAVPSTSVPKQSPHLFLRAGLWGAAAMLCVGSMGLWAPSPAAGGSPGPPSLEAAAVPGAAHHLHPSSSSGARPCGSRKGKRASEEQLISAVVHTHAMINLLKPVLCQHRVVKLSVLSAAKELQPKCAALQEHNLMAGFRHFYALLAYAPALKLEQEIREIGLRCEASLTREASKNKIQEKELKETQGKRLVVSPRVQLHRFGSLKKSKVETSSCRPCESGETSSVQLLLKSQQEKPPENLVKSFWIPQLGFQTSCIKSSGIAFRAFRETESGEGDLVASRHTCGRRCRINELLEMGLGLLGPWVVDARGTRCAGGLMHSCLKHHSTTQSHKAAALRTSSDCAAESVAELETGSLPPRCLIASRKKEDCWRKALWSTLSRIQQQLNALWKYIKALTGEGSQLAAAAGCAYSPSKPKRRSWQGACRACRARGKAQTPAVF</sequence>
<evidence type="ECO:0000313" key="4">
    <source>
        <dbReference type="Proteomes" id="UP000296049"/>
    </source>
</evidence>
<name>R0JEB0_ANAPL</name>
<feature type="region of interest" description="Disordered" evidence="1">
    <location>
        <begin position="483"/>
        <end position="522"/>
    </location>
</feature>
<keyword evidence="4" id="KW-1185">Reference proteome</keyword>
<feature type="transmembrane region" description="Helical" evidence="2">
    <location>
        <begin position="257"/>
        <end position="274"/>
    </location>
</feature>
<organism evidence="3 4">
    <name type="scientific">Anas platyrhynchos</name>
    <name type="common">Mallard</name>
    <name type="synonym">Anas boschas</name>
    <dbReference type="NCBI Taxonomy" id="8839"/>
    <lineage>
        <taxon>Eukaryota</taxon>
        <taxon>Metazoa</taxon>
        <taxon>Chordata</taxon>
        <taxon>Craniata</taxon>
        <taxon>Vertebrata</taxon>
        <taxon>Euteleostomi</taxon>
        <taxon>Archelosauria</taxon>
        <taxon>Archosauria</taxon>
        <taxon>Dinosauria</taxon>
        <taxon>Saurischia</taxon>
        <taxon>Theropoda</taxon>
        <taxon>Coelurosauria</taxon>
        <taxon>Aves</taxon>
        <taxon>Neognathae</taxon>
        <taxon>Galloanserae</taxon>
        <taxon>Anseriformes</taxon>
        <taxon>Anatidae</taxon>
        <taxon>Anatinae</taxon>
        <taxon>Anas</taxon>
    </lineage>
</organism>
<dbReference type="AlphaFoldDB" id="R0JEB0"/>
<gene>
    <name evidence="3" type="ORF">Anapl_15507</name>
</gene>
<feature type="transmembrane region" description="Helical" evidence="2">
    <location>
        <begin position="34"/>
        <end position="52"/>
    </location>
</feature>
<dbReference type="EMBL" id="KB744237">
    <property type="protein sequence ID" value="EOA95605.1"/>
    <property type="molecule type" value="Genomic_DNA"/>
</dbReference>
<keyword evidence="2" id="KW-1133">Transmembrane helix</keyword>
<keyword evidence="2" id="KW-0472">Membrane</keyword>
<dbReference type="Proteomes" id="UP000296049">
    <property type="component" value="Unassembled WGS sequence"/>
</dbReference>
<keyword evidence="2" id="KW-0812">Transmembrane</keyword>
<proteinExistence type="predicted"/>